<dbReference type="AlphaFoldDB" id="A0AAN1WGY5"/>
<feature type="transmembrane region" description="Helical" evidence="1">
    <location>
        <begin position="89"/>
        <end position="108"/>
    </location>
</feature>
<keyword evidence="2" id="KW-0732">Signal</keyword>
<feature type="chain" id="PRO_5042847070" evidence="2">
    <location>
        <begin position="22"/>
        <end position="172"/>
    </location>
</feature>
<dbReference type="Proteomes" id="UP001320119">
    <property type="component" value="Chromosome"/>
</dbReference>
<feature type="transmembrane region" description="Helical" evidence="1">
    <location>
        <begin position="115"/>
        <end position="133"/>
    </location>
</feature>
<dbReference type="EMBL" id="AP023086">
    <property type="protein sequence ID" value="BCD97407.1"/>
    <property type="molecule type" value="Genomic_DNA"/>
</dbReference>
<gene>
    <name evidence="3" type="ORF">MARGE09_P1608</name>
</gene>
<evidence type="ECO:0000256" key="1">
    <source>
        <dbReference type="SAM" id="Phobius"/>
    </source>
</evidence>
<protein>
    <submittedName>
        <fullName evidence="3">Urease accessory protein</fullName>
    </submittedName>
</protein>
<evidence type="ECO:0000313" key="4">
    <source>
        <dbReference type="Proteomes" id="UP001320119"/>
    </source>
</evidence>
<feature type="signal peptide" evidence="2">
    <location>
        <begin position="1"/>
        <end position="21"/>
    </location>
</feature>
<keyword evidence="1" id="KW-0812">Transmembrane</keyword>
<dbReference type="PIRSF" id="PIRSF016919">
    <property type="entry name" value="HupE_UreJ"/>
    <property type="match status" value="1"/>
</dbReference>
<reference evidence="3 4" key="1">
    <citation type="journal article" date="2022" name="IScience">
        <title>An ultrasensitive nanofiber-based assay for enzymatic hydrolysis and deep-sea microbial degradation of cellulose.</title>
        <authorList>
            <person name="Tsudome M."/>
            <person name="Tachioka M."/>
            <person name="Miyazaki M."/>
            <person name="Uchimura K."/>
            <person name="Tsuda M."/>
            <person name="Takaki Y."/>
            <person name="Deguchi S."/>
        </authorList>
    </citation>
    <scope>NUCLEOTIDE SEQUENCE [LARGE SCALE GENOMIC DNA]</scope>
    <source>
        <strain evidence="3 4">GE09</strain>
    </source>
</reference>
<dbReference type="Pfam" id="PF04955">
    <property type="entry name" value="HupE_UreJ"/>
    <property type="match status" value="1"/>
</dbReference>
<feature type="transmembrane region" description="Helical" evidence="1">
    <location>
        <begin position="61"/>
        <end position="83"/>
    </location>
</feature>
<evidence type="ECO:0000313" key="3">
    <source>
        <dbReference type="EMBL" id="BCD97407.1"/>
    </source>
</evidence>
<evidence type="ECO:0000256" key="2">
    <source>
        <dbReference type="SAM" id="SignalP"/>
    </source>
</evidence>
<proteinExistence type="predicted"/>
<feature type="transmembrane region" description="Helical" evidence="1">
    <location>
        <begin position="139"/>
        <end position="161"/>
    </location>
</feature>
<keyword evidence="1" id="KW-0472">Membrane</keyword>
<keyword evidence="4" id="KW-1185">Reference proteome</keyword>
<accession>A0AAN1WGY5</accession>
<feature type="transmembrane region" description="Helical" evidence="1">
    <location>
        <begin position="33"/>
        <end position="54"/>
    </location>
</feature>
<keyword evidence="1" id="KW-1133">Transmembrane helix</keyword>
<dbReference type="KEGG" id="marq:MARGE09_P1608"/>
<dbReference type="InterPro" id="IPR007038">
    <property type="entry name" value="HupE_UreJ"/>
</dbReference>
<organism evidence="3 4">
    <name type="scientific">Marinagarivorans cellulosilyticus</name>
    <dbReference type="NCBI Taxonomy" id="2721545"/>
    <lineage>
        <taxon>Bacteria</taxon>
        <taxon>Pseudomonadati</taxon>
        <taxon>Pseudomonadota</taxon>
        <taxon>Gammaproteobacteria</taxon>
        <taxon>Cellvibrionales</taxon>
        <taxon>Cellvibrionaceae</taxon>
        <taxon>Marinagarivorans</taxon>
    </lineage>
</organism>
<dbReference type="RefSeq" id="WP_236986877.1">
    <property type="nucleotide sequence ID" value="NZ_AP023086.1"/>
</dbReference>
<sequence>MKIQKIVMTAALLGLSAPALAHGASSTGGFWQGILHPLTGLDHLVAVICLGAWLSTLSRRVALKSVLAVVALFFTSIVLAGTIDGAQLKLVEVSVLASVVVIGVLMFARTQLGALTPIVAAVLFVVHGLAHSTEVVGGLYSFAGGASLSVAGLALVSYFFAKSVAFFCTKWA</sequence>
<name>A0AAN1WGY5_9GAMM</name>